<dbReference type="GO" id="GO:0016020">
    <property type="term" value="C:membrane"/>
    <property type="evidence" value="ECO:0007669"/>
    <property type="project" value="UniProtKB-SubCell"/>
</dbReference>
<dbReference type="PANTHER" id="PTHR33228:SF27">
    <property type="entry name" value="PROTEIN GLUTAMINE DUMPER"/>
    <property type="match status" value="1"/>
</dbReference>
<dbReference type="InParanoid" id="B9RE83"/>
<evidence type="ECO:0000256" key="3">
    <source>
        <dbReference type="ARBA" id="ARBA00022448"/>
    </source>
</evidence>
<name>B9RE83_RICCO</name>
<gene>
    <name evidence="9" type="ORF">RCOM_1619230</name>
</gene>
<evidence type="ECO:0000256" key="6">
    <source>
        <dbReference type="ARBA" id="ARBA00022989"/>
    </source>
</evidence>
<keyword evidence="5" id="KW-0029">Amino-acid transport</keyword>
<dbReference type="AlphaFoldDB" id="B9RE83"/>
<evidence type="ECO:0000256" key="5">
    <source>
        <dbReference type="ARBA" id="ARBA00022970"/>
    </source>
</evidence>
<evidence type="ECO:0000256" key="7">
    <source>
        <dbReference type="ARBA" id="ARBA00023136"/>
    </source>
</evidence>
<dbReference type="PROSITE" id="PS51257">
    <property type="entry name" value="PROKAR_LIPOPROTEIN"/>
    <property type="match status" value="1"/>
</dbReference>
<dbReference type="EMBL" id="EQ973775">
    <property type="protein sequence ID" value="EEF50691.1"/>
    <property type="molecule type" value="Genomic_DNA"/>
</dbReference>
<dbReference type="GO" id="GO:0006865">
    <property type="term" value="P:amino acid transport"/>
    <property type="evidence" value="ECO:0007669"/>
    <property type="project" value="UniProtKB-KW"/>
</dbReference>
<evidence type="ECO:0000256" key="8">
    <source>
        <dbReference type="SAM" id="Phobius"/>
    </source>
</evidence>
<reference evidence="10" key="1">
    <citation type="journal article" date="2010" name="Nat. Biotechnol.">
        <title>Draft genome sequence of the oilseed species Ricinus communis.</title>
        <authorList>
            <person name="Chan A.P."/>
            <person name="Crabtree J."/>
            <person name="Zhao Q."/>
            <person name="Lorenzi H."/>
            <person name="Orvis J."/>
            <person name="Puiu D."/>
            <person name="Melake-Berhan A."/>
            <person name="Jones K.M."/>
            <person name="Redman J."/>
            <person name="Chen G."/>
            <person name="Cahoon E.B."/>
            <person name="Gedil M."/>
            <person name="Stanke M."/>
            <person name="Haas B.J."/>
            <person name="Wortman J.R."/>
            <person name="Fraser-Liggett C.M."/>
            <person name="Ravel J."/>
            <person name="Rabinowicz P.D."/>
        </authorList>
    </citation>
    <scope>NUCLEOTIDE SEQUENCE [LARGE SCALE GENOMIC DNA]</scope>
    <source>
        <strain evidence="10">cv. Hale</strain>
    </source>
</reference>
<keyword evidence="10" id="KW-1185">Reference proteome</keyword>
<proteinExistence type="inferred from homology"/>
<dbReference type="Proteomes" id="UP000008311">
    <property type="component" value="Unassembled WGS sequence"/>
</dbReference>
<sequence length="88" mass="9569">MSRLAQWNTPLPYVFGGLVLIIGFMSVALIILACSHYKSSGEKEEKSRRTTDAVVAMETKIAVIMAGDRHPTHLAKPSALTRNSLPSS</sequence>
<evidence type="ECO:0000313" key="10">
    <source>
        <dbReference type="Proteomes" id="UP000008311"/>
    </source>
</evidence>
<keyword evidence="7 8" id="KW-0472">Membrane</keyword>
<keyword evidence="3" id="KW-0813">Transport</keyword>
<comment type="subcellular location">
    <subcellularLocation>
        <location evidence="1">Membrane</location>
        <topology evidence="1">Single-pass membrane protein</topology>
    </subcellularLocation>
</comment>
<dbReference type="STRING" id="3988.B9RE83"/>
<feature type="transmembrane region" description="Helical" evidence="8">
    <location>
        <begin position="12"/>
        <end position="34"/>
    </location>
</feature>
<evidence type="ECO:0008006" key="11">
    <source>
        <dbReference type="Google" id="ProtNLM"/>
    </source>
</evidence>
<organism evidence="9 10">
    <name type="scientific">Ricinus communis</name>
    <name type="common">Castor bean</name>
    <dbReference type="NCBI Taxonomy" id="3988"/>
    <lineage>
        <taxon>Eukaryota</taxon>
        <taxon>Viridiplantae</taxon>
        <taxon>Streptophyta</taxon>
        <taxon>Embryophyta</taxon>
        <taxon>Tracheophyta</taxon>
        <taxon>Spermatophyta</taxon>
        <taxon>Magnoliopsida</taxon>
        <taxon>eudicotyledons</taxon>
        <taxon>Gunneridae</taxon>
        <taxon>Pentapetalae</taxon>
        <taxon>rosids</taxon>
        <taxon>fabids</taxon>
        <taxon>Malpighiales</taxon>
        <taxon>Euphorbiaceae</taxon>
        <taxon>Acalyphoideae</taxon>
        <taxon>Acalypheae</taxon>
        <taxon>Ricinus</taxon>
    </lineage>
</organism>
<evidence type="ECO:0000256" key="4">
    <source>
        <dbReference type="ARBA" id="ARBA00022692"/>
    </source>
</evidence>
<keyword evidence="6 8" id="KW-1133">Transmembrane helix</keyword>
<evidence type="ECO:0000256" key="1">
    <source>
        <dbReference type="ARBA" id="ARBA00004167"/>
    </source>
</evidence>
<evidence type="ECO:0000313" key="9">
    <source>
        <dbReference type="EMBL" id="EEF50691.1"/>
    </source>
</evidence>
<evidence type="ECO:0000256" key="2">
    <source>
        <dbReference type="ARBA" id="ARBA00009977"/>
    </source>
</evidence>
<protein>
    <recommendedName>
        <fullName evidence="11">Protein GLUTAMINE DUMPER</fullName>
    </recommendedName>
</protein>
<dbReference type="eggNOG" id="ENOG502SSU7">
    <property type="taxonomic scope" value="Eukaryota"/>
</dbReference>
<comment type="similarity">
    <text evidence="2">Belongs to the GLUTAMINE DUMPER 1 (TC 9.B.60) family.</text>
</comment>
<accession>B9RE83</accession>
<dbReference type="PANTHER" id="PTHR33228">
    <property type="entry name" value="PROTEIN GLUTAMINE DUMPER 4-RELATED"/>
    <property type="match status" value="1"/>
</dbReference>
<keyword evidence="4 8" id="KW-0812">Transmembrane</keyword>
<dbReference type="InterPro" id="IPR040359">
    <property type="entry name" value="GDU"/>
</dbReference>
<dbReference type="GO" id="GO:0080143">
    <property type="term" value="P:regulation of amino acid export"/>
    <property type="evidence" value="ECO:0007669"/>
    <property type="project" value="InterPro"/>
</dbReference>